<accession>A0A9R0XN96</accession>
<keyword evidence="1" id="KW-0472">Membrane</keyword>
<name>A0A9R0XN96_TRITD</name>
<keyword evidence="3" id="KW-1185">Reference proteome</keyword>
<evidence type="ECO:0000313" key="2">
    <source>
        <dbReference type="EMBL" id="VAI39970.1"/>
    </source>
</evidence>
<dbReference type="EMBL" id="LT934120">
    <property type="protein sequence ID" value="VAI39970.1"/>
    <property type="molecule type" value="Genomic_DNA"/>
</dbReference>
<reference evidence="2 3" key="1">
    <citation type="submission" date="2017-09" db="EMBL/GenBank/DDBJ databases">
        <authorList>
            <consortium name="International Durum Wheat Genome Sequencing Consortium (IDWGSC)"/>
            <person name="Milanesi L."/>
        </authorList>
    </citation>
    <scope>NUCLEOTIDE SEQUENCE [LARGE SCALE GENOMIC DNA]</scope>
    <source>
        <strain evidence="3">cv. Svevo</strain>
    </source>
</reference>
<dbReference type="Proteomes" id="UP000324705">
    <property type="component" value="Chromosome 5B"/>
</dbReference>
<proteinExistence type="predicted"/>
<evidence type="ECO:0000313" key="3">
    <source>
        <dbReference type="Proteomes" id="UP000324705"/>
    </source>
</evidence>
<sequence>MSSRTRGYLACTYHSHLACAAAQGPSHRHHCDVAIESIFTVGGEVLLGPQEPRRLQPPELATRAAAGRGRCYARGGRVRVSHARSPLSRPRASLLLSCRRCAHGHNVCRSLPVAGVFLYACMAAMVLQSRVSCVATWPVQGPSWARRMPEPATTVPLCACVNSVGCRQLAFCLLLLAYCFLYCYSFKFVFIHAIN</sequence>
<dbReference type="Gramene" id="TRITD5Bv1G243080.1">
    <property type="protein sequence ID" value="TRITD5Bv1G243080.1"/>
    <property type="gene ID" value="TRITD5Bv1G243080"/>
</dbReference>
<organism evidence="2 3">
    <name type="scientific">Triticum turgidum subsp. durum</name>
    <name type="common">Durum wheat</name>
    <name type="synonym">Triticum durum</name>
    <dbReference type="NCBI Taxonomy" id="4567"/>
    <lineage>
        <taxon>Eukaryota</taxon>
        <taxon>Viridiplantae</taxon>
        <taxon>Streptophyta</taxon>
        <taxon>Embryophyta</taxon>
        <taxon>Tracheophyta</taxon>
        <taxon>Spermatophyta</taxon>
        <taxon>Magnoliopsida</taxon>
        <taxon>Liliopsida</taxon>
        <taxon>Poales</taxon>
        <taxon>Poaceae</taxon>
        <taxon>BOP clade</taxon>
        <taxon>Pooideae</taxon>
        <taxon>Triticodae</taxon>
        <taxon>Triticeae</taxon>
        <taxon>Triticinae</taxon>
        <taxon>Triticum</taxon>
    </lineage>
</organism>
<keyword evidence="1" id="KW-1133">Transmembrane helix</keyword>
<dbReference type="AlphaFoldDB" id="A0A9R0XN96"/>
<keyword evidence="1" id="KW-0812">Transmembrane</keyword>
<feature type="transmembrane region" description="Helical" evidence="1">
    <location>
        <begin position="168"/>
        <end position="190"/>
    </location>
</feature>
<gene>
    <name evidence="2" type="ORF">TRITD_5Bv1G243080</name>
</gene>
<protein>
    <submittedName>
        <fullName evidence="2">Uncharacterized protein</fullName>
    </submittedName>
</protein>
<evidence type="ECO:0000256" key="1">
    <source>
        <dbReference type="SAM" id="Phobius"/>
    </source>
</evidence>